<evidence type="ECO:0000313" key="9">
    <source>
        <dbReference type="Proteomes" id="UP000439591"/>
    </source>
</evidence>
<dbReference type="SUPFAM" id="SSF51905">
    <property type="entry name" value="FAD/NAD(P)-binding domain"/>
    <property type="match status" value="1"/>
</dbReference>
<dbReference type="Gene3D" id="3.50.50.100">
    <property type="match status" value="1"/>
</dbReference>
<evidence type="ECO:0000256" key="2">
    <source>
        <dbReference type="ARBA" id="ARBA00022630"/>
    </source>
</evidence>
<evidence type="ECO:0000256" key="3">
    <source>
        <dbReference type="ARBA" id="ARBA00022827"/>
    </source>
</evidence>
<dbReference type="PANTHER" id="PTHR43735">
    <property type="entry name" value="APOPTOSIS-INDUCING FACTOR 1"/>
    <property type="match status" value="1"/>
</dbReference>
<dbReference type="GO" id="GO:0004148">
    <property type="term" value="F:dihydrolipoyl dehydrogenase (NADH) activity"/>
    <property type="evidence" value="ECO:0007669"/>
    <property type="project" value="UniProtKB-EC"/>
</dbReference>
<dbReference type="PRINTS" id="PR00411">
    <property type="entry name" value="PNDRDTASEI"/>
</dbReference>
<dbReference type="EMBL" id="CACSIM010000004">
    <property type="protein sequence ID" value="CAA0111269.1"/>
    <property type="molecule type" value="Genomic_DNA"/>
</dbReference>
<dbReference type="RefSeq" id="WP_159269003.1">
    <property type="nucleotide sequence ID" value="NZ_CACSIK010000001.1"/>
</dbReference>
<evidence type="ECO:0000259" key="5">
    <source>
        <dbReference type="Pfam" id="PF07992"/>
    </source>
</evidence>
<keyword evidence="8" id="KW-1185">Reference proteome</keyword>
<accession>A0A5S9NS83</accession>
<dbReference type="GO" id="GO:0004174">
    <property type="term" value="F:electron-transferring-flavoprotein dehydrogenase activity"/>
    <property type="evidence" value="ECO:0007669"/>
    <property type="project" value="TreeGrafter"/>
</dbReference>
<evidence type="ECO:0000256" key="1">
    <source>
        <dbReference type="ARBA" id="ARBA00006442"/>
    </source>
</evidence>
<dbReference type="GO" id="GO:0050660">
    <property type="term" value="F:flavin adenine dinucleotide binding"/>
    <property type="evidence" value="ECO:0007669"/>
    <property type="project" value="TreeGrafter"/>
</dbReference>
<protein>
    <submittedName>
        <fullName evidence="6">Dihydrolipoyl dehydrogenase</fullName>
        <ecNumber evidence="6">1.8.1.4</ecNumber>
    </submittedName>
</protein>
<evidence type="ECO:0000313" key="6">
    <source>
        <dbReference type="EMBL" id="CAA0093391.1"/>
    </source>
</evidence>
<evidence type="ECO:0000313" key="7">
    <source>
        <dbReference type="EMBL" id="CAA0111269.1"/>
    </source>
</evidence>
<dbReference type="EMBL" id="CACSIK010000001">
    <property type="protein sequence ID" value="CAA0093391.1"/>
    <property type="molecule type" value="Genomic_DNA"/>
</dbReference>
<evidence type="ECO:0000256" key="4">
    <source>
        <dbReference type="ARBA" id="ARBA00023002"/>
    </source>
</evidence>
<keyword evidence="3" id="KW-0274">FAD</keyword>
<comment type="similarity">
    <text evidence="1">Belongs to the FAD-dependent oxidoreductase family.</text>
</comment>
<proteinExistence type="inferred from homology"/>
<dbReference type="Pfam" id="PF07992">
    <property type="entry name" value="Pyr_redox_2"/>
    <property type="match status" value="1"/>
</dbReference>
<sequence length="363" mass="38719">MKNVVIIGGGHGGIDLAKKLDSVAIVTMIDGKSCFVHTPAAIRALAEPALLDQLIMPYDNLLARGKVVQGWVANIKEDGVELTDGRELPADIIVVATGSTYAKPFKHSDAGLDDYRAAQKEVAASLNAANTVVIVGAGPVGTELAGEIACKYPSKAIHLVTNEDHLFPTYTPNLAKKLEADLLKLGVQLHTGKAVEDLQSLSEPYAGKVTLEGGQQIEADLVFPVVGSRPQSELLAKVDGVKLATDGRVEHDGWMRPSQLRPNLFAVGDVLASGDAMTIVALARQVPWLEKTIKVVLAGKSVTSLKPYTPWPVAPILVPLGSNFGATALPFGKQGMAVGHFFTSKIKGKELFIPKYRKQLRLK</sequence>
<dbReference type="GO" id="GO:0005737">
    <property type="term" value="C:cytoplasm"/>
    <property type="evidence" value="ECO:0007669"/>
    <property type="project" value="TreeGrafter"/>
</dbReference>
<dbReference type="EC" id="1.8.1.4" evidence="6"/>
<gene>
    <name evidence="6" type="primary">lpdV</name>
    <name evidence="6" type="ORF">IHBHHGIJ_02467</name>
    <name evidence="7" type="ORF">KFEGEMFD_02654</name>
</gene>
<reference evidence="8 9" key="1">
    <citation type="submission" date="2019-11" db="EMBL/GenBank/DDBJ databases">
        <authorList>
            <person name="Holert J."/>
        </authorList>
    </citation>
    <scope>NUCLEOTIDE SEQUENCE [LARGE SCALE GENOMIC DNA]</scope>
    <source>
        <strain evidence="7">BC3_2A</strain>
        <strain evidence="6">SB11_1A</strain>
    </source>
</reference>
<dbReference type="Proteomes" id="UP000435877">
    <property type="component" value="Unassembled WGS sequence"/>
</dbReference>
<organism evidence="6 8">
    <name type="scientific">Zhongshania aliphaticivorans</name>
    <dbReference type="NCBI Taxonomy" id="1470434"/>
    <lineage>
        <taxon>Bacteria</taxon>
        <taxon>Pseudomonadati</taxon>
        <taxon>Pseudomonadota</taxon>
        <taxon>Gammaproteobacteria</taxon>
        <taxon>Cellvibrionales</taxon>
        <taxon>Spongiibacteraceae</taxon>
        <taxon>Zhongshania</taxon>
    </lineage>
</organism>
<dbReference type="InterPro" id="IPR036188">
    <property type="entry name" value="FAD/NAD-bd_sf"/>
</dbReference>
<dbReference type="InterPro" id="IPR023753">
    <property type="entry name" value="FAD/NAD-binding_dom"/>
</dbReference>
<dbReference type="AlphaFoldDB" id="A0A5S9NS83"/>
<keyword evidence="4 6" id="KW-0560">Oxidoreductase</keyword>
<dbReference type="Proteomes" id="UP000439591">
    <property type="component" value="Unassembled WGS sequence"/>
</dbReference>
<dbReference type="PRINTS" id="PR00368">
    <property type="entry name" value="FADPNR"/>
</dbReference>
<dbReference type="OrthoDB" id="9781621at2"/>
<keyword evidence="2" id="KW-0285">Flavoprotein</keyword>
<name>A0A5S9NS83_9GAMM</name>
<dbReference type="PANTHER" id="PTHR43735:SF3">
    <property type="entry name" value="FERROPTOSIS SUPPRESSOR PROTEIN 1"/>
    <property type="match status" value="1"/>
</dbReference>
<feature type="domain" description="FAD/NAD(P)-binding" evidence="5">
    <location>
        <begin position="3"/>
        <end position="273"/>
    </location>
</feature>
<evidence type="ECO:0000313" key="8">
    <source>
        <dbReference type="Proteomes" id="UP000435877"/>
    </source>
</evidence>